<dbReference type="AlphaFoldDB" id="A0AA35VJF3"/>
<reference evidence="2" key="1">
    <citation type="submission" date="2023-01" db="EMBL/GenBank/DDBJ databases">
        <authorList>
            <person name="Piombo E."/>
        </authorList>
    </citation>
    <scope>NUCLEOTIDE SEQUENCE</scope>
</reference>
<organism evidence="2 3">
    <name type="scientific">Clonostachys chloroleuca</name>
    <dbReference type="NCBI Taxonomy" id="1926264"/>
    <lineage>
        <taxon>Eukaryota</taxon>
        <taxon>Fungi</taxon>
        <taxon>Dikarya</taxon>
        <taxon>Ascomycota</taxon>
        <taxon>Pezizomycotina</taxon>
        <taxon>Sordariomycetes</taxon>
        <taxon>Hypocreomycetidae</taxon>
        <taxon>Hypocreales</taxon>
        <taxon>Bionectriaceae</taxon>
        <taxon>Clonostachys</taxon>
    </lineage>
</organism>
<feature type="compositionally biased region" description="Basic and acidic residues" evidence="1">
    <location>
        <begin position="60"/>
        <end position="70"/>
    </location>
</feature>
<sequence length="79" mass="9159">MPEHAHLCVHTRQARQDAVKSNNAEERRQRATLVNDAAHLDSNARARTRFRPGSACLAKPPDDKEEDRRWLRQMRRMGA</sequence>
<evidence type="ECO:0000313" key="3">
    <source>
        <dbReference type="Proteomes" id="UP001160390"/>
    </source>
</evidence>
<dbReference type="EMBL" id="CABFNP030001333">
    <property type="protein sequence ID" value="CAI6100034.1"/>
    <property type="molecule type" value="Genomic_DNA"/>
</dbReference>
<proteinExistence type="predicted"/>
<feature type="region of interest" description="Disordered" evidence="1">
    <location>
        <begin position="1"/>
        <end position="28"/>
    </location>
</feature>
<feature type="region of interest" description="Disordered" evidence="1">
    <location>
        <begin position="53"/>
        <end position="79"/>
    </location>
</feature>
<dbReference type="Proteomes" id="UP001160390">
    <property type="component" value="Unassembled WGS sequence"/>
</dbReference>
<keyword evidence="3" id="KW-1185">Reference proteome</keyword>
<evidence type="ECO:0000256" key="1">
    <source>
        <dbReference type="SAM" id="MobiDB-lite"/>
    </source>
</evidence>
<name>A0AA35VJF3_9HYPO</name>
<gene>
    <name evidence="2" type="ORF">CCHLO57077_00014146</name>
</gene>
<feature type="compositionally biased region" description="Basic and acidic residues" evidence="1">
    <location>
        <begin position="14"/>
        <end position="28"/>
    </location>
</feature>
<comment type="caution">
    <text evidence="2">The sequence shown here is derived from an EMBL/GenBank/DDBJ whole genome shotgun (WGS) entry which is preliminary data.</text>
</comment>
<protein>
    <submittedName>
        <fullName evidence="2">Uncharacterized protein</fullName>
    </submittedName>
</protein>
<accession>A0AA35VJF3</accession>
<evidence type="ECO:0000313" key="2">
    <source>
        <dbReference type="EMBL" id="CAI6100034.1"/>
    </source>
</evidence>